<sequence>MKNINPLTTEKIEPIVHSDFGINVTIHIGCCSEEEVYQHLTELRKQFKKAFKKNEDFPEQRFEDNNCYGIHDAIILQEVPERDPDLDRDQPEFFGGYRIN</sequence>
<evidence type="ECO:0000313" key="2">
    <source>
        <dbReference type="Proteomes" id="UP000321926"/>
    </source>
</evidence>
<protein>
    <submittedName>
        <fullName evidence="1">Uncharacterized protein</fullName>
    </submittedName>
</protein>
<accession>A0A5C8KFM0</accession>
<dbReference type="EMBL" id="VRTY01000003">
    <property type="protein sequence ID" value="TXK52343.1"/>
    <property type="molecule type" value="Genomic_DNA"/>
</dbReference>
<proteinExistence type="predicted"/>
<reference evidence="1 2" key="1">
    <citation type="submission" date="2019-08" db="EMBL/GenBank/DDBJ databases">
        <authorList>
            <person name="Shi S."/>
        </authorList>
    </citation>
    <scope>NUCLEOTIDE SEQUENCE [LARGE SCALE GENOMIC DNA]</scope>
    <source>
        <strain evidence="1 2">GY10130</strain>
    </source>
</reference>
<keyword evidence="2" id="KW-1185">Reference proteome</keyword>
<name>A0A5C8KFM0_9BACT</name>
<dbReference type="Proteomes" id="UP000321926">
    <property type="component" value="Unassembled WGS sequence"/>
</dbReference>
<evidence type="ECO:0000313" key="1">
    <source>
        <dbReference type="EMBL" id="TXK52343.1"/>
    </source>
</evidence>
<gene>
    <name evidence="1" type="ORF">FVR03_01115</name>
</gene>
<dbReference type="RefSeq" id="WP_147919915.1">
    <property type="nucleotide sequence ID" value="NZ_VRTY01000003.1"/>
</dbReference>
<organism evidence="1 2">
    <name type="scientific">Pontibacter qinzhouensis</name>
    <dbReference type="NCBI Taxonomy" id="2603253"/>
    <lineage>
        <taxon>Bacteria</taxon>
        <taxon>Pseudomonadati</taxon>
        <taxon>Bacteroidota</taxon>
        <taxon>Cytophagia</taxon>
        <taxon>Cytophagales</taxon>
        <taxon>Hymenobacteraceae</taxon>
        <taxon>Pontibacter</taxon>
    </lineage>
</organism>
<dbReference type="AlphaFoldDB" id="A0A5C8KFM0"/>
<comment type="caution">
    <text evidence="1">The sequence shown here is derived from an EMBL/GenBank/DDBJ whole genome shotgun (WGS) entry which is preliminary data.</text>
</comment>